<feature type="compositionally biased region" description="Basic residues" evidence="1">
    <location>
        <begin position="379"/>
        <end position="396"/>
    </location>
</feature>
<dbReference type="Proteomes" id="UP000244406">
    <property type="component" value="Unassembled WGS sequence"/>
</dbReference>
<dbReference type="VEuPathDB" id="FungiDB:CXQ87_002456"/>
<evidence type="ECO:0000313" key="2">
    <source>
        <dbReference type="EMBL" id="PVH14327.1"/>
    </source>
</evidence>
<dbReference type="GeneID" id="37002456"/>
<feature type="region of interest" description="Disordered" evidence="1">
    <location>
        <begin position="374"/>
        <end position="396"/>
    </location>
</feature>
<name>A0A2V1A7B8_9ASCO</name>
<protein>
    <submittedName>
        <fullName evidence="2">Uncharacterized protein</fullName>
    </submittedName>
</protein>
<keyword evidence="3" id="KW-1185">Reference proteome</keyword>
<reference evidence="2 3" key="1">
    <citation type="submission" date="2017-12" db="EMBL/GenBank/DDBJ databases">
        <title>Genome Sequence of the Amphotericin B-resistant Candida duobushaemulonii strain, B09383.</title>
        <authorList>
            <person name="Chow N.A."/>
            <person name="Gade L."/>
            <person name="Batra D."/>
            <person name="Rowe L.A."/>
            <person name="Loparev V.N."/>
            <person name="Litvintseva A.P."/>
        </authorList>
    </citation>
    <scope>NUCLEOTIDE SEQUENCE [LARGE SCALE GENOMIC DNA]</scope>
    <source>
        <strain evidence="2 3">B09383</strain>
    </source>
</reference>
<dbReference type="EMBL" id="PKFP01000001">
    <property type="protein sequence ID" value="PVH14327.1"/>
    <property type="molecule type" value="Genomic_DNA"/>
</dbReference>
<dbReference type="RefSeq" id="XP_025335267.1">
    <property type="nucleotide sequence ID" value="XM_025480967.1"/>
</dbReference>
<evidence type="ECO:0000256" key="1">
    <source>
        <dbReference type="SAM" id="MobiDB-lite"/>
    </source>
</evidence>
<dbReference type="AlphaFoldDB" id="A0A2V1A7B8"/>
<gene>
    <name evidence="2" type="ORF">CXQ87_002456</name>
</gene>
<comment type="caution">
    <text evidence="2">The sequence shown here is derived from an EMBL/GenBank/DDBJ whole genome shotgun (WGS) entry which is preliminary data.</text>
</comment>
<evidence type="ECO:0000313" key="3">
    <source>
        <dbReference type="Proteomes" id="UP000244406"/>
    </source>
</evidence>
<sequence length="412" mass="48753">MCKNCFNIYSTWIPQDVTDVVIQAINGVPHFCAKHNGGLPFAFHWEPNQFKYFFYHWYHAPHDDISKFKAQAIYEVKVMNLARWNDFDTFDLAYSGVTATRAVMKADKRLLARMPPSNAPSYNDLSEHFAKQVAAAKKLSASRAVEKPRAAPSFSVDQGPRGFLQLLYKQKSPFLPGDFPCFRHATSEKQHEAFLPCDFYKFKEIFNEDQEKCFLPCNFYKFKEMFSESRQKNFLPIDFYKFKEIFREESPESFLPIYFYKYKEYTNDEQSLEYLPRDFFKYIETVYPKCSRTYLPKDFYRFEDSLKETPPSFFLPGDFPHFEKLLSKNCHPVSQRHAGTTEGVNLNLGARKFFLPRDFHSFFRTWTKEDYGPQLERKSSKKTSKPKKSSRKLSKKHRLVSFLRSLRPSRVR</sequence>
<proteinExistence type="predicted"/>
<organism evidence="2 3">
    <name type="scientific">Candidozyma duobushaemuli</name>
    <dbReference type="NCBI Taxonomy" id="1231522"/>
    <lineage>
        <taxon>Eukaryota</taxon>
        <taxon>Fungi</taxon>
        <taxon>Dikarya</taxon>
        <taxon>Ascomycota</taxon>
        <taxon>Saccharomycotina</taxon>
        <taxon>Pichiomycetes</taxon>
        <taxon>Metschnikowiaceae</taxon>
        <taxon>Candidozyma</taxon>
    </lineage>
</organism>
<accession>A0A2V1A7B8</accession>